<evidence type="ECO:0000256" key="10">
    <source>
        <dbReference type="ARBA" id="ARBA00023170"/>
    </source>
</evidence>
<comment type="similarity">
    <text evidence="2 12 13">Belongs to the TonB-dependent receptor family.</text>
</comment>
<feature type="chain" id="PRO_5018652067" evidence="14">
    <location>
        <begin position="31"/>
        <end position="827"/>
    </location>
</feature>
<dbReference type="InterPro" id="IPR039426">
    <property type="entry name" value="TonB-dep_rcpt-like"/>
</dbReference>
<evidence type="ECO:0000256" key="11">
    <source>
        <dbReference type="ARBA" id="ARBA00023237"/>
    </source>
</evidence>
<dbReference type="InterPro" id="IPR012910">
    <property type="entry name" value="Plug_dom"/>
</dbReference>
<gene>
    <name evidence="16" type="ORF">EJP69_09810</name>
</gene>
<dbReference type="PANTHER" id="PTHR32552">
    <property type="entry name" value="FERRICHROME IRON RECEPTOR-RELATED"/>
    <property type="match status" value="1"/>
</dbReference>
<dbReference type="GO" id="GO:0015344">
    <property type="term" value="F:siderophore uptake transmembrane transporter activity"/>
    <property type="evidence" value="ECO:0007669"/>
    <property type="project" value="TreeGrafter"/>
</dbReference>
<keyword evidence="6 12" id="KW-0812">Transmembrane</keyword>
<dbReference type="InterPro" id="IPR010105">
    <property type="entry name" value="TonB_sidphr_rcpt"/>
</dbReference>
<dbReference type="Proteomes" id="UP000267418">
    <property type="component" value="Unassembled WGS sequence"/>
</dbReference>
<dbReference type="InterPro" id="IPR000531">
    <property type="entry name" value="Beta-barrel_TonB"/>
</dbReference>
<keyword evidence="5" id="KW-0406">Ion transport</keyword>
<keyword evidence="9 12" id="KW-0472">Membrane</keyword>
<protein>
    <submittedName>
        <fullName evidence="16">TonB-dependent receptor</fullName>
    </submittedName>
</protein>
<dbReference type="SMART" id="SM00965">
    <property type="entry name" value="STN"/>
    <property type="match status" value="1"/>
</dbReference>
<evidence type="ECO:0000313" key="16">
    <source>
        <dbReference type="EMBL" id="RTQ34702.1"/>
    </source>
</evidence>
<dbReference type="Gene3D" id="2.40.170.20">
    <property type="entry name" value="TonB-dependent receptor, beta-barrel domain"/>
    <property type="match status" value="1"/>
</dbReference>
<dbReference type="GO" id="GO:0038023">
    <property type="term" value="F:signaling receptor activity"/>
    <property type="evidence" value="ECO:0007669"/>
    <property type="project" value="InterPro"/>
</dbReference>
<keyword evidence="3 12" id="KW-0813">Transport</keyword>
<evidence type="ECO:0000256" key="5">
    <source>
        <dbReference type="ARBA" id="ARBA00022496"/>
    </source>
</evidence>
<dbReference type="PANTHER" id="PTHR32552:SF85">
    <property type="entry name" value="BLL7968 PROTEIN"/>
    <property type="match status" value="1"/>
</dbReference>
<evidence type="ECO:0000256" key="8">
    <source>
        <dbReference type="ARBA" id="ARBA00023077"/>
    </source>
</evidence>
<keyword evidence="5" id="KW-0410">Iron transport</keyword>
<feature type="domain" description="Secretin/TonB short N-terminal" evidence="15">
    <location>
        <begin position="70"/>
        <end position="121"/>
    </location>
</feature>
<reference evidence="16 17" key="1">
    <citation type="submission" date="2018-12" db="EMBL/GenBank/DDBJ databases">
        <title>The genome of Variovorax gossypii DSM 100435.</title>
        <authorList>
            <person name="Gao J."/>
            <person name="Sun J."/>
        </authorList>
    </citation>
    <scope>NUCLEOTIDE SEQUENCE [LARGE SCALE GENOMIC DNA]</scope>
    <source>
        <strain evidence="16 17">DSM 100435</strain>
    </source>
</reference>
<organism evidence="16 17">
    <name type="scientific">Variovorax gossypii</name>
    <dbReference type="NCBI Taxonomy" id="1679495"/>
    <lineage>
        <taxon>Bacteria</taxon>
        <taxon>Pseudomonadati</taxon>
        <taxon>Pseudomonadota</taxon>
        <taxon>Betaproteobacteria</taxon>
        <taxon>Burkholderiales</taxon>
        <taxon>Comamonadaceae</taxon>
        <taxon>Variovorax</taxon>
    </lineage>
</organism>
<evidence type="ECO:0000259" key="15">
    <source>
        <dbReference type="SMART" id="SM00965"/>
    </source>
</evidence>
<feature type="signal peptide" evidence="14">
    <location>
        <begin position="1"/>
        <end position="30"/>
    </location>
</feature>
<keyword evidence="17" id="KW-1185">Reference proteome</keyword>
<keyword evidence="14" id="KW-0732">Signal</keyword>
<comment type="caution">
    <text evidence="16">The sequence shown here is derived from an EMBL/GenBank/DDBJ whole genome shotgun (WGS) entry which is preliminary data.</text>
</comment>
<dbReference type="Gene3D" id="3.55.50.30">
    <property type="match status" value="1"/>
</dbReference>
<evidence type="ECO:0000256" key="7">
    <source>
        <dbReference type="ARBA" id="ARBA00023004"/>
    </source>
</evidence>
<keyword evidence="8 13" id="KW-0798">TonB box</keyword>
<dbReference type="GO" id="GO:0015891">
    <property type="term" value="P:siderophore transport"/>
    <property type="evidence" value="ECO:0007669"/>
    <property type="project" value="InterPro"/>
</dbReference>
<evidence type="ECO:0000256" key="14">
    <source>
        <dbReference type="SAM" id="SignalP"/>
    </source>
</evidence>
<keyword evidence="10 16" id="KW-0675">Receptor</keyword>
<sequence length="827" mass="89203">MHAHPSPFPPHPVRKALLCLVAAMMALPLAATGAEPAAGAGTRSQPARSFRIDAGPLASVLGRFAAAAGVALSFDPASTRELKSAGLQGNYTVRAGFAALLSGTGLEAVEGGAGEFTLRKTAAPASSPDNVEEAGGTLPAVRVVARAAPAPADADDRYQPTPDASTLRTTAPVLEIPQVVNVVPAQVIRDQRPRNIDDALANVSGINQGNTLASTQDTIMKRGFGGNRDGSIMHNGMPLVQGRGMNAAAESVEVLKGPSSLLYGLMDPGGVINVVSKKPQLRQRTSLSLLGSGYAKGRDGSGATLDTTGPIGEDGLAYRLIVDHVDEDYWRNFGKHRETLVAPSLAWYGDDTQAVLWYEYRKYVTPFDRGTALDPRTQRPLALPKTQRLDEPFNEMTGETHLAQFSVDHQFGGGWAGHLNLSYNRETYDANQLRVNGINTTRGTLARSNDATHGALSTDSYATAYVDGTVELGGMRHDLQFGWDAEYRKIYRADLLRQATTRTFSYLNPVYGLESPSSTVSASDSDQTDKLHNQSLFFQDSIHLNDRWIAVAALRYQAWSQMAGRGRPFKVNTDTDGSKLLPRLGLIYKLSDTVSFYGSYTQSLKPASTIAPLSSGYVLDSSVKPEEAKSWELGAKFDMPGGVTGTVALFDIRKKNVLVSQFNDVTKLTDWRTSGAARSRGLEVDAAGQLSRNWSAIASLAYIDAKTTEDPLYAGNRLWNVARQTASLSAVYDFGQVFGGEGRLRMGAGARYVGKRAGDSANSFELPAYTTVDAFATYDTRIGGKKVKFQLNVKNLTDKTYYPSAANTYFISMGDARQVSFLTTFEF</sequence>
<name>A0A3S0H161_9BURK</name>
<dbReference type="NCBIfam" id="TIGR01783">
    <property type="entry name" value="TonB-siderophor"/>
    <property type="match status" value="1"/>
</dbReference>
<evidence type="ECO:0000256" key="3">
    <source>
        <dbReference type="ARBA" id="ARBA00022448"/>
    </source>
</evidence>
<dbReference type="CDD" id="cd01347">
    <property type="entry name" value="ligand_gated_channel"/>
    <property type="match status" value="1"/>
</dbReference>
<dbReference type="Gene3D" id="2.170.130.10">
    <property type="entry name" value="TonB-dependent receptor, plug domain"/>
    <property type="match status" value="1"/>
</dbReference>
<evidence type="ECO:0000256" key="2">
    <source>
        <dbReference type="ARBA" id="ARBA00009810"/>
    </source>
</evidence>
<evidence type="ECO:0000256" key="13">
    <source>
        <dbReference type="RuleBase" id="RU003357"/>
    </source>
</evidence>
<dbReference type="InterPro" id="IPR011662">
    <property type="entry name" value="Secretin/TonB_short_N"/>
</dbReference>
<evidence type="ECO:0000313" key="17">
    <source>
        <dbReference type="Proteomes" id="UP000267418"/>
    </source>
</evidence>
<dbReference type="InterPro" id="IPR036942">
    <property type="entry name" value="Beta-barrel_TonB_sf"/>
</dbReference>
<evidence type="ECO:0000256" key="6">
    <source>
        <dbReference type="ARBA" id="ARBA00022692"/>
    </source>
</evidence>
<dbReference type="EMBL" id="RXOE01000002">
    <property type="protein sequence ID" value="RTQ34702.1"/>
    <property type="molecule type" value="Genomic_DNA"/>
</dbReference>
<dbReference type="Pfam" id="PF00593">
    <property type="entry name" value="TonB_dep_Rec_b-barrel"/>
    <property type="match status" value="1"/>
</dbReference>
<evidence type="ECO:0000256" key="1">
    <source>
        <dbReference type="ARBA" id="ARBA00004571"/>
    </source>
</evidence>
<proteinExistence type="inferred from homology"/>
<evidence type="ECO:0000256" key="9">
    <source>
        <dbReference type="ARBA" id="ARBA00023136"/>
    </source>
</evidence>
<comment type="subcellular location">
    <subcellularLocation>
        <location evidence="1 12">Cell outer membrane</location>
        <topology evidence="1 12">Multi-pass membrane protein</topology>
    </subcellularLocation>
</comment>
<dbReference type="OrthoDB" id="9790771at2"/>
<keyword evidence="11 12" id="KW-0998">Cell outer membrane</keyword>
<dbReference type="PROSITE" id="PS52016">
    <property type="entry name" value="TONB_DEPENDENT_REC_3"/>
    <property type="match status" value="1"/>
</dbReference>
<evidence type="ECO:0000256" key="4">
    <source>
        <dbReference type="ARBA" id="ARBA00022452"/>
    </source>
</evidence>
<dbReference type="InterPro" id="IPR037066">
    <property type="entry name" value="Plug_dom_sf"/>
</dbReference>
<accession>A0A3S0H161</accession>
<dbReference type="Pfam" id="PF07715">
    <property type="entry name" value="Plug"/>
    <property type="match status" value="1"/>
</dbReference>
<keyword evidence="4 12" id="KW-1134">Transmembrane beta strand</keyword>
<dbReference type="SUPFAM" id="SSF56935">
    <property type="entry name" value="Porins"/>
    <property type="match status" value="1"/>
</dbReference>
<evidence type="ECO:0000256" key="12">
    <source>
        <dbReference type="PROSITE-ProRule" id="PRU01360"/>
    </source>
</evidence>
<dbReference type="Pfam" id="PF07660">
    <property type="entry name" value="STN"/>
    <property type="match status" value="1"/>
</dbReference>
<keyword evidence="7" id="KW-0408">Iron</keyword>
<dbReference type="GO" id="GO:0009279">
    <property type="term" value="C:cell outer membrane"/>
    <property type="evidence" value="ECO:0007669"/>
    <property type="project" value="UniProtKB-SubCell"/>
</dbReference>
<dbReference type="AlphaFoldDB" id="A0A3S0H161"/>